<feature type="transmembrane region" description="Helical" evidence="1">
    <location>
        <begin position="12"/>
        <end position="32"/>
    </location>
</feature>
<evidence type="ECO:0000256" key="1">
    <source>
        <dbReference type="SAM" id="Phobius"/>
    </source>
</evidence>
<gene>
    <name evidence="2" type="ORF">KV110_01335</name>
</gene>
<organism evidence="2 3">
    <name type="scientific">Nocardia iowensis</name>
    <dbReference type="NCBI Taxonomy" id="204891"/>
    <lineage>
        <taxon>Bacteria</taxon>
        <taxon>Bacillati</taxon>
        <taxon>Actinomycetota</taxon>
        <taxon>Actinomycetes</taxon>
        <taxon>Mycobacteriales</taxon>
        <taxon>Nocardiaceae</taxon>
        <taxon>Nocardia</taxon>
    </lineage>
</organism>
<sequence length="124" mass="13102">MADDSMVRRVAAPTAMTAVVSTALAVVVNLATSSVESRWLWVAVAVLTVVGFVASLWLYRRSDHSPQPDRPPVGVDLGTVKARGFRIQGVRSTGDGVRLGKGRFRRDVDITDVAAGAGEGPDPS</sequence>
<protein>
    <recommendedName>
        <fullName evidence="4">PH domain-containing protein</fullName>
    </recommendedName>
</protein>
<dbReference type="EMBL" id="CP078145">
    <property type="protein sequence ID" value="QXN91866.1"/>
    <property type="molecule type" value="Genomic_DNA"/>
</dbReference>
<accession>A0ABX8RRJ5</accession>
<dbReference type="RefSeq" id="WP_218472715.1">
    <property type="nucleotide sequence ID" value="NZ_BAABJN010000009.1"/>
</dbReference>
<name>A0ABX8RRJ5_NOCIO</name>
<evidence type="ECO:0000313" key="3">
    <source>
        <dbReference type="Proteomes" id="UP000694257"/>
    </source>
</evidence>
<evidence type="ECO:0008006" key="4">
    <source>
        <dbReference type="Google" id="ProtNLM"/>
    </source>
</evidence>
<evidence type="ECO:0000313" key="2">
    <source>
        <dbReference type="EMBL" id="QXN91866.1"/>
    </source>
</evidence>
<dbReference type="Proteomes" id="UP000694257">
    <property type="component" value="Chromosome"/>
</dbReference>
<feature type="transmembrane region" description="Helical" evidence="1">
    <location>
        <begin position="38"/>
        <end position="59"/>
    </location>
</feature>
<keyword evidence="1" id="KW-1133">Transmembrane helix</keyword>
<keyword evidence="1" id="KW-0812">Transmembrane</keyword>
<keyword evidence="3" id="KW-1185">Reference proteome</keyword>
<proteinExistence type="predicted"/>
<keyword evidence="1" id="KW-0472">Membrane</keyword>
<reference evidence="2 3" key="1">
    <citation type="submission" date="2021-07" db="EMBL/GenBank/DDBJ databases">
        <title>Whole Genome Sequence of Nocardia Iowensis.</title>
        <authorList>
            <person name="Lamm A."/>
            <person name="Collins-Fairclough A.M."/>
            <person name="Bunk B."/>
            <person name="Sproer C."/>
        </authorList>
    </citation>
    <scope>NUCLEOTIDE SEQUENCE [LARGE SCALE GENOMIC DNA]</scope>
    <source>
        <strain evidence="2 3">NRRL 5646</strain>
    </source>
</reference>